<dbReference type="GO" id="GO:0033387">
    <property type="term" value="P:putrescine biosynthetic process from arginine, via ornithine"/>
    <property type="evidence" value="ECO:0007669"/>
    <property type="project" value="TreeGrafter"/>
</dbReference>
<dbReference type="Proteomes" id="UP000198403">
    <property type="component" value="Unassembled WGS sequence"/>
</dbReference>
<dbReference type="AlphaFoldDB" id="A0A238WUU1"/>
<evidence type="ECO:0000256" key="3">
    <source>
        <dbReference type="ARBA" id="ARBA00022793"/>
    </source>
</evidence>
<name>A0A238WUU1_9ACTN</name>
<keyword evidence="4 9" id="KW-0663">Pyridoxal phosphate</keyword>
<dbReference type="PRINTS" id="PR01182">
    <property type="entry name" value="ORNDCRBXLASE"/>
</dbReference>
<evidence type="ECO:0000256" key="9">
    <source>
        <dbReference type="PIRSR" id="PIRSR600183-50"/>
    </source>
</evidence>
<dbReference type="GO" id="GO:0004586">
    <property type="term" value="F:ornithine decarboxylase activity"/>
    <property type="evidence" value="ECO:0007669"/>
    <property type="project" value="UniProtKB-EC"/>
</dbReference>
<evidence type="ECO:0000256" key="5">
    <source>
        <dbReference type="ARBA" id="ARBA00023239"/>
    </source>
</evidence>
<reference evidence="12 13" key="1">
    <citation type="submission" date="2017-06" db="EMBL/GenBank/DDBJ databases">
        <authorList>
            <person name="Kim H.J."/>
            <person name="Triplett B.A."/>
        </authorList>
    </citation>
    <scope>NUCLEOTIDE SEQUENCE [LARGE SCALE GENOMIC DNA]</scope>
    <source>
        <strain evidence="12 13">DSM 44272</strain>
    </source>
</reference>
<dbReference type="InterPro" id="IPR022653">
    <property type="entry name" value="De-COase2_pyr-phos_BS"/>
</dbReference>
<dbReference type="EMBL" id="FZNO01000010">
    <property type="protein sequence ID" value="SNR50377.1"/>
    <property type="molecule type" value="Genomic_DNA"/>
</dbReference>
<evidence type="ECO:0000256" key="8">
    <source>
        <dbReference type="ARBA" id="ARBA00049127"/>
    </source>
</evidence>
<dbReference type="PANTHER" id="PTHR11482:SF6">
    <property type="entry name" value="ORNITHINE DECARBOXYLASE 1-RELATED"/>
    <property type="match status" value="1"/>
</dbReference>
<dbReference type="InterPro" id="IPR022644">
    <property type="entry name" value="De-COase2_N"/>
</dbReference>
<dbReference type="SUPFAM" id="SSF51419">
    <property type="entry name" value="PLP-binding barrel"/>
    <property type="match status" value="1"/>
</dbReference>
<dbReference type="FunFam" id="3.20.20.10:FF:000008">
    <property type="entry name" value="Ornithine decarboxylase"/>
    <property type="match status" value="1"/>
</dbReference>
<dbReference type="InterPro" id="IPR022657">
    <property type="entry name" value="De-COase2_CS"/>
</dbReference>
<feature type="active site" description="Proton donor" evidence="9">
    <location>
        <position position="352"/>
    </location>
</feature>
<dbReference type="RefSeq" id="WP_254920559.1">
    <property type="nucleotide sequence ID" value="NZ_FZNO01000010.1"/>
</dbReference>
<keyword evidence="3" id="KW-0210">Decarboxylase</keyword>
<dbReference type="InterPro" id="IPR029066">
    <property type="entry name" value="PLP-binding_barrel"/>
</dbReference>
<dbReference type="Gene3D" id="2.40.37.10">
    <property type="entry name" value="Lyase, Ornithine Decarboxylase, Chain A, domain 1"/>
    <property type="match status" value="1"/>
</dbReference>
<feature type="modified residue" description="N6-(pyridoxal phosphate)lysine" evidence="9">
    <location>
        <position position="69"/>
    </location>
</feature>
<dbReference type="FunFam" id="2.40.37.10:FF:000004">
    <property type="entry name" value="Ornithine decarboxylase"/>
    <property type="match status" value="1"/>
</dbReference>
<keyword evidence="5" id="KW-0456">Lyase</keyword>
<proteinExistence type="inferred from homology"/>
<keyword evidence="13" id="KW-1185">Reference proteome</keyword>
<evidence type="ECO:0000259" key="11">
    <source>
        <dbReference type="Pfam" id="PF02784"/>
    </source>
</evidence>
<dbReference type="PROSITE" id="PS00879">
    <property type="entry name" value="ODR_DC_2_2"/>
    <property type="match status" value="1"/>
</dbReference>
<evidence type="ECO:0000256" key="4">
    <source>
        <dbReference type="ARBA" id="ARBA00022898"/>
    </source>
</evidence>
<dbReference type="Pfam" id="PF02784">
    <property type="entry name" value="Orn_Arg_deC_N"/>
    <property type="match status" value="1"/>
</dbReference>
<dbReference type="InterPro" id="IPR002433">
    <property type="entry name" value="Orn_de-COase"/>
</dbReference>
<organism evidence="12 13">
    <name type="scientific">Blastococcus mobilis</name>
    <dbReference type="NCBI Taxonomy" id="1938746"/>
    <lineage>
        <taxon>Bacteria</taxon>
        <taxon>Bacillati</taxon>
        <taxon>Actinomycetota</taxon>
        <taxon>Actinomycetes</taxon>
        <taxon>Geodermatophilales</taxon>
        <taxon>Geodermatophilaceae</taxon>
        <taxon>Blastococcus</taxon>
    </lineage>
</organism>
<protein>
    <recommendedName>
        <fullName evidence="7">ornithine decarboxylase</fullName>
        <ecNumber evidence="7">4.1.1.17</ecNumber>
    </recommendedName>
</protein>
<dbReference type="PANTHER" id="PTHR11482">
    <property type="entry name" value="ARGININE/DIAMINOPIMELATE/ORNITHINE DECARBOXYLASE"/>
    <property type="match status" value="1"/>
</dbReference>
<dbReference type="PROSITE" id="PS00878">
    <property type="entry name" value="ODR_DC_2_1"/>
    <property type="match status" value="1"/>
</dbReference>
<comment type="catalytic activity">
    <reaction evidence="8">
        <text>L-ornithine + H(+) = putrescine + CO2</text>
        <dbReference type="Rhea" id="RHEA:22964"/>
        <dbReference type="ChEBI" id="CHEBI:15378"/>
        <dbReference type="ChEBI" id="CHEBI:16526"/>
        <dbReference type="ChEBI" id="CHEBI:46911"/>
        <dbReference type="ChEBI" id="CHEBI:326268"/>
        <dbReference type="EC" id="4.1.1.17"/>
    </reaction>
</comment>
<comment type="pathway">
    <text evidence="6">Amine and polyamine biosynthesis; putrescine biosynthesis via L-ornithine pathway; putrescine from L-ornithine: step 1/1.</text>
</comment>
<feature type="domain" description="Orn/DAP/Arg decarboxylase 2 N-terminal" evidence="11">
    <location>
        <begin position="47"/>
        <end position="288"/>
    </location>
</feature>
<dbReference type="GO" id="GO:0005737">
    <property type="term" value="C:cytoplasm"/>
    <property type="evidence" value="ECO:0007669"/>
    <property type="project" value="TreeGrafter"/>
</dbReference>
<dbReference type="SUPFAM" id="SSF50621">
    <property type="entry name" value="Alanine racemase C-terminal domain-like"/>
    <property type="match status" value="1"/>
</dbReference>
<dbReference type="InterPro" id="IPR000183">
    <property type="entry name" value="Orn/DAP/Arg_de-COase"/>
</dbReference>
<dbReference type="Gene3D" id="3.20.20.10">
    <property type="entry name" value="Alanine racemase"/>
    <property type="match status" value="1"/>
</dbReference>
<evidence type="ECO:0000256" key="10">
    <source>
        <dbReference type="SAM" id="MobiDB-lite"/>
    </source>
</evidence>
<dbReference type="InterPro" id="IPR009006">
    <property type="entry name" value="Ala_racemase/Decarboxylase_C"/>
</dbReference>
<dbReference type="PRINTS" id="PR01179">
    <property type="entry name" value="ODADCRBXLASE"/>
</dbReference>
<feature type="region of interest" description="Disordered" evidence="10">
    <location>
        <begin position="422"/>
        <end position="444"/>
    </location>
</feature>
<comment type="cofactor">
    <cofactor evidence="1 9">
        <name>pyridoxal 5'-phosphate</name>
        <dbReference type="ChEBI" id="CHEBI:597326"/>
    </cofactor>
</comment>
<dbReference type="EC" id="4.1.1.17" evidence="7"/>
<gene>
    <name evidence="12" type="ORF">SAMN06272737_1105</name>
</gene>
<evidence type="ECO:0000313" key="13">
    <source>
        <dbReference type="Proteomes" id="UP000198403"/>
    </source>
</evidence>
<evidence type="ECO:0000256" key="2">
    <source>
        <dbReference type="ARBA" id="ARBA00008872"/>
    </source>
</evidence>
<comment type="similarity">
    <text evidence="2">Belongs to the Orn/Lys/Arg decarboxylase class-II family.</text>
</comment>
<accession>A0A238WUU1</accession>
<evidence type="ECO:0000256" key="7">
    <source>
        <dbReference type="ARBA" id="ARBA00034138"/>
    </source>
</evidence>
<evidence type="ECO:0000256" key="1">
    <source>
        <dbReference type="ARBA" id="ARBA00001933"/>
    </source>
</evidence>
<dbReference type="CDD" id="cd00622">
    <property type="entry name" value="PLPDE_III_ODC"/>
    <property type="match status" value="1"/>
</dbReference>
<sequence length="444" mass="46929">MPGAAGEEAGESQSGTAVGAEGLPPAIAQFHAQHDLSTPCLVIELDVVAERFTALRTALGEASVYYAVKANPEPDVIRLLAALGSNFDVASPAEIDLCLRAGVSPHRLSYGNTIKKRADIAHAYGLGVRLFAFDSAAELDKLATLAPGAAVICRLLTHDTKADWPLSRKFGCTPDMAVDLLLEADERGLDACGVSFHVGSQQRDPGQWDAAVALAASVSREVSRRSGDQVRVRVLNLGGGFPAHYLEDVPPIEQYAASIRASVDRHFPPGAAGGRPGLMVEPGRFLVADAGVMRTEVVLVARKSHADDERWVFLDTGVFGGLAETAGEAIRYRLVTSRVGPRGPVVLAGPTCDSADIMYQHHRYELPLALTDGDRLDVLSAGAYTSAYCTDGFNGFSPMPVHCLPPSAQVRSLAVGNQEAGELPHVLRGRRGGPVPGEDVHPGP</sequence>
<evidence type="ECO:0000256" key="6">
    <source>
        <dbReference type="ARBA" id="ARBA00034115"/>
    </source>
</evidence>
<evidence type="ECO:0000313" key="12">
    <source>
        <dbReference type="EMBL" id="SNR50377.1"/>
    </source>
</evidence>